<dbReference type="CDD" id="cd16894">
    <property type="entry name" value="MltD-like"/>
    <property type="match status" value="1"/>
</dbReference>
<organism evidence="5 6">
    <name type="scientific">Candidatus Desulfobacillus denitrificans</name>
    <dbReference type="NCBI Taxonomy" id="2608985"/>
    <lineage>
        <taxon>Bacteria</taxon>
        <taxon>Pseudomonadati</taxon>
        <taxon>Pseudomonadota</taxon>
        <taxon>Betaproteobacteria</taxon>
        <taxon>Candidatus Desulfobacillus</taxon>
    </lineage>
</organism>
<dbReference type="SUPFAM" id="SSF53955">
    <property type="entry name" value="Lysozyme-like"/>
    <property type="match status" value="1"/>
</dbReference>
<name>A0A809R9N9_9PROT</name>
<feature type="domain" description="LysM" evidence="4">
    <location>
        <begin position="344"/>
        <end position="388"/>
    </location>
</feature>
<evidence type="ECO:0000259" key="4">
    <source>
        <dbReference type="PROSITE" id="PS51782"/>
    </source>
</evidence>
<feature type="compositionally biased region" description="Low complexity" evidence="2">
    <location>
        <begin position="424"/>
        <end position="448"/>
    </location>
</feature>
<proteinExistence type="inferred from homology"/>
<evidence type="ECO:0000256" key="1">
    <source>
        <dbReference type="ARBA" id="ARBA00007734"/>
    </source>
</evidence>
<accession>A0A809R9N9</accession>
<dbReference type="InterPro" id="IPR008258">
    <property type="entry name" value="Transglycosylase_SLT_dom_1"/>
</dbReference>
<dbReference type="PROSITE" id="PS51782">
    <property type="entry name" value="LYSM"/>
    <property type="match status" value="1"/>
</dbReference>
<keyword evidence="3" id="KW-0732">Signal</keyword>
<dbReference type="SMART" id="SM00257">
    <property type="entry name" value="LysM"/>
    <property type="match status" value="1"/>
</dbReference>
<dbReference type="Proteomes" id="UP000662914">
    <property type="component" value="Chromosome"/>
</dbReference>
<dbReference type="AlphaFoldDB" id="A0A809R9N9"/>
<dbReference type="InterPro" id="IPR036779">
    <property type="entry name" value="LysM_dom_sf"/>
</dbReference>
<dbReference type="Gene3D" id="1.10.530.10">
    <property type="match status" value="1"/>
</dbReference>
<feature type="signal peptide" evidence="3">
    <location>
        <begin position="1"/>
        <end position="26"/>
    </location>
</feature>
<gene>
    <name evidence="5" type="ORF">DSYM_17340</name>
</gene>
<dbReference type="PROSITE" id="PS00922">
    <property type="entry name" value="TRANSGLYCOSYLASE"/>
    <property type="match status" value="1"/>
</dbReference>
<dbReference type="PANTHER" id="PTHR37423">
    <property type="entry name" value="SOLUBLE LYTIC MUREIN TRANSGLYCOSYLASE-RELATED"/>
    <property type="match status" value="1"/>
</dbReference>
<dbReference type="SUPFAM" id="SSF54106">
    <property type="entry name" value="LysM domain"/>
    <property type="match status" value="1"/>
</dbReference>
<comment type="similarity">
    <text evidence="1">Belongs to the transglycosylase Slt family.</text>
</comment>
<dbReference type="GO" id="GO:0000270">
    <property type="term" value="P:peptidoglycan metabolic process"/>
    <property type="evidence" value="ECO:0007669"/>
    <property type="project" value="InterPro"/>
</dbReference>
<dbReference type="KEGG" id="ddz:DSYM_17340"/>
<dbReference type="GO" id="GO:0008933">
    <property type="term" value="F:peptidoglycan lytic transglycosylase activity"/>
    <property type="evidence" value="ECO:0007669"/>
    <property type="project" value="InterPro"/>
</dbReference>
<feature type="chain" id="PRO_5035265160" evidence="3">
    <location>
        <begin position="27"/>
        <end position="467"/>
    </location>
</feature>
<dbReference type="Gene3D" id="3.10.350.10">
    <property type="entry name" value="LysM domain"/>
    <property type="match status" value="1"/>
</dbReference>
<dbReference type="InterPro" id="IPR018392">
    <property type="entry name" value="LysM"/>
</dbReference>
<feature type="region of interest" description="Disordered" evidence="2">
    <location>
        <begin position="410"/>
        <end position="467"/>
    </location>
</feature>
<dbReference type="InterPro" id="IPR000189">
    <property type="entry name" value="Transglyc_AS"/>
</dbReference>
<evidence type="ECO:0000313" key="6">
    <source>
        <dbReference type="Proteomes" id="UP000662914"/>
    </source>
</evidence>
<evidence type="ECO:0000256" key="3">
    <source>
        <dbReference type="SAM" id="SignalP"/>
    </source>
</evidence>
<evidence type="ECO:0000256" key="2">
    <source>
        <dbReference type="SAM" id="MobiDB-lite"/>
    </source>
</evidence>
<protein>
    <submittedName>
        <fullName evidence="5">Membrane-bound lytic murein transglycosylase D</fullName>
    </submittedName>
</protein>
<dbReference type="InterPro" id="IPR023346">
    <property type="entry name" value="Lysozyme-like_dom_sf"/>
</dbReference>
<dbReference type="GO" id="GO:0016020">
    <property type="term" value="C:membrane"/>
    <property type="evidence" value="ECO:0007669"/>
    <property type="project" value="InterPro"/>
</dbReference>
<dbReference type="Pfam" id="PF01476">
    <property type="entry name" value="LysM"/>
    <property type="match status" value="1"/>
</dbReference>
<dbReference type="PANTHER" id="PTHR37423:SF2">
    <property type="entry name" value="MEMBRANE-BOUND LYTIC MUREIN TRANSGLYCOSYLASE C"/>
    <property type="match status" value="1"/>
</dbReference>
<dbReference type="Pfam" id="PF01464">
    <property type="entry name" value="SLT"/>
    <property type="match status" value="1"/>
</dbReference>
<feature type="compositionally biased region" description="Basic residues" evidence="2">
    <location>
        <begin position="449"/>
        <end position="460"/>
    </location>
</feature>
<reference evidence="5" key="1">
    <citation type="journal article" name="DNA Res.">
        <title>The physiological potential of anammox bacteria as revealed by their core genome structure.</title>
        <authorList>
            <person name="Okubo T."/>
            <person name="Toyoda A."/>
            <person name="Fukuhara K."/>
            <person name="Uchiyama I."/>
            <person name="Harigaya Y."/>
            <person name="Kuroiwa M."/>
            <person name="Suzuki T."/>
            <person name="Murakami Y."/>
            <person name="Suwa Y."/>
            <person name="Takami H."/>
        </authorList>
    </citation>
    <scope>NUCLEOTIDE SEQUENCE</scope>
    <source>
        <strain evidence="5">317325-3</strain>
    </source>
</reference>
<dbReference type="EMBL" id="AP021857">
    <property type="protein sequence ID" value="BBO21035.1"/>
    <property type="molecule type" value="Genomic_DNA"/>
</dbReference>
<evidence type="ECO:0000313" key="5">
    <source>
        <dbReference type="EMBL" id="BBO21035.1"/>
    </source>
</evidence>
<sequence length="467" mass="51317">MFKFKPALPGIFACLAFCLIPAAALASEASDSPAVVAAPVAAEVPAAEPVQTIELKADLPPLATIDLTQSPDDLWERIRRGFGMPDIDSLLVQQQQAWYLARPEYLRRVVERSRRYMHHIVEELEKRGMPTELALLPIVESAYNPMAYSRAHASGMWQFIPSTGKTYQLDQNWWLDQRRDIIASTSAALDYLQSIYEMHGDWHLALASYNWGENAVARAINKNKAKGLPTDYLSLSMPNETRWYVPKLQALKNIVARPQLFNVSLDPIPNRPYFQTVEVSAHMDVAIAARLAEMTIEEFLVLNPAYNRPVIPDKGGASIVLPAEKVDVFLSNLEAHDKPLTSWQAYTIKKGESLDSVAKKHGMTVARLRQVNGINPKMRIGPGHTLLVPARGEAGTDNLLAVNLPVAKPTVGKPVAKGSRRTKTSSASKTPGARKPAAQAAAKPQAKIPARKTPAKKVAARRPAAAN</sequence>